<gene>
    <name evidence="2" type="ORF">KTT_29050</name>
</gene>
<evidence type="ECO:0000313" key="3">
    <source>
        <dbReference type="Proteomes" id="UP000287352"/>
    </source>
</evidence>
<protein>
    <submittedName>
        <fullName evidence="2">Uncharacterized protein</fullName>
    </submittedName>
</protein>
<keyword evidence="3" id="KW-1185">Reference proteome</keyword>
<sequence>MHSPNEQTGLKSQNQDWHYPSEVPQDLVLVPQTMNCPSPVHPDSLCDAVVEEQKGKPSLKKRPHQVPRDNSILHKVPDEEGQIPD</sequence>
<proteinExistence type="predicted"/>
<name>A0A402A1W0_9CHLR</name>
<evidence type="ECO:0000256" key="1">
    <source>
        <dbReference type="SAM" id="MobiDB-lite"/>
    </source>
</evidence>
<dbReference type="EMBL" id="BIFR01000001">
    <property type="protein sequence ID" value="GCE13046.1"/>
    <property type="molecule type" value="Genomic_DNA"/>
</dbReference>
<dbReference type="AlphaFoldDB" id="A0A402A1W0"/>
<evidence type="ECO:0000313" key="2">
    <source>
        <dbReference type="EMBL" id="GCE13046.1"/>
    </source>
</evidence>
<feature type="compositionally biased region" description="Polar residues" evidence="1">
    <location>
        <begin position="1"/>
        <end position="16"/>
    </location>
</feature>
<organism evidence="2 3">
    <name type="scientific">Tengunoibacter tsumagoiensis</name>
    <dbReference type="NCBI Taxonomy" id="2014871"/>
    <lineage>
        <taxon>Bacteria</taxon>
        <taxon>Bacillati</taxon>
        <taxon>Chloroflexota</taxon>
        <taxon>Ktedonobacteria</taxon>
        <taxon>Ktedonobacterales</taxon>
        <taxon>Dictyobacteraceae</taxon>
        <taxon>Tengunoibacter</taxon>
    </lineage>
</organism>
<feature type="region of interest" description="Disordered" evidence="1">
    <location>
        <begin position="52"/>
        <end position="85"/>
    </location>
</feature>
<comment type="caution">
    <text evidence="2">The sequence shown here is derived from an EMBL/GenBank/DDBJ whole genome shotgun (WGS) entry which is preliminary data.</text>
</comment>
<dbReference type="Proteomes" id="UP000287352">
    <property type="component" value="Unassembled WGS sequence"/>
</dbReference>
<reference evidence="3" key="1">
    <citation type="submission" date="2018-12" db="EMBL/GenBank/DDBJ databases">
        <title>Tengunoibacter tsumagoiensis gen. nov., sp. nov., Dictyobacter kobayashii sp. nov., D. alpinus sp. nov., and D. joshuensis sp. nov. and description of Dictyobacteraceae fam. nov. within the order Ktedonobacterales isolated from Tengu-no-mugimeshi.</title>
        <authorList>
            <person name="Wang C.M."/>
            <person name="Zheng Y."/>
            <person name="Sakai Y."/>
            <person name="Toyoda A."/>
            <person name="Minakuchi Y."/>
            <person name="Abe K."/>
            <person name="Yokota A."/>
            <person name="Yabe S."/>
        </authorList>
    </citation>
    <scope>NUCLEOTIDE SEQUENCE [LARGE SCALE GENOMIC DNA]</scope>
    <source>
        <strain evidence="3">Uno3</strain>
    </source>
</reference>
<accession>A0A402A1W0</accession>
<feature type="region of interest" description="Disordered" evidence="1">
    <location>
        <begin position="1"/>
        <end position="24"/>
    </location>
</feature>